<sequence>MCVLLEARPLRIRLFHKEIYRTKVASPTDVKQVRQFMGLAGYFRKFIPNFACRTACITNLTKSGVLFQWTAEHERAKEYVINCLVSEPLLTIFNPDLPTELHTDASSVGYGGILIQKYDGQNRVVAYFSKRTSPSECKYHSYELETLAIINSLKHFRVYLIGIKFTIVTDCNAIKATVNKREILPRVARWWTYLQDFNYEIVYRKGSSLSHVDFFSRNPVSVLHVSQHEPWLHIQQKGDAEVQQMISDLREGKLDPKQYVEKDGLLFHQNIAPNKSKTMRFFVPRQSRLGLLRLFHDEQCHIGTDKTIASIMQHFWFPRLRRFVQNYVKHCLVCAVKKTRTGPLQGFVRVPEKPSTPFHIVHVDCLGPLPVSSQKFKYVLVMIDAFTKYCHLTPLKSVTAAETQQAFQTFIGSFGTPRVIVSDSGTNFHNLSLCRFLDDLCIEYHFITPDVHRANGQVERYMRTLMNLIRIETRVRSEWPNVLWKIQLVLNTTVQKSTNTTPMRALMGLETTTPLIQAVVNNLGQDVTPVRNLQVDRERVRERLQTQSHEEIAALNTKRRDQVRYSVGDFVLLHRSSKMHASKTDFEYMGPYEIVHITNEGRYELKRVGARKHKIVKAAKEQLRLWPSEWSIAANMGEILDLIDTE</sequence>
<evidence type="ECO:0000256" key="2">
    <source>
        <dbReference type="ARBA" id="ARBA00023268"/>
    </source>
</evidence>
<dbReference type="FunFam" id="3.30.70.270:FF:000020">
    <property type="entry name" value="Transposon Tf2-6 polyprotein-like Protein"/>
    <property type="match status" value="1"/>
</dbReference>
<dbReference type="PANTHER" id="PTHR37984:SF5">
    <property type="entry name" value="PROTEIN NYNRIN-LIKE"/>
    <property type="match status" value="1"/>
</dbReference>
<accession>A0AA38M7T8</accession>
<dbReference type="SUPFAM" id="SSF56672">
    <property type="entry name" value="DNA/RNA polymerases"/>
    <property type="match status" value="1"/>
</dbReference>
<protein>
    <recommendedName>
        <fullName evidence="1">RNA-directed DNA polymerase</fullName>
        <ecNumber evidence="1">2.7.7.49</ecNumber>
    </recommendedName>
</protein>
<dbReference type="Gene3D" id="3.30.70.270">
    <property type="match status" value="1"/>
</dbReference>
<dbReference type="Gene3D" id="3.30.420.10">
    <property type="entry name" value="Ribonuclease H-like superfamily/Ribonuclease H"/>
    <property type="match status" value="1"/>
</dbReference>
<dbReference type="CDD" id="cd09274">
    <property type="entry name" value="RNase_HI_RT_Ty3"/>
    <property type="match status" value="1"/>
</dbReference>
<keyword evidence="2" id="KW-0511">Multifunctional enzyme</keyword>
<dbReference type="InterPro" id="IPR043128">
    <property type="entry name" value="Rev_trsase/Diguanyl_cyclase"/>
</dbReference>
<dbReference type="InterPro" id="IPR050951">
    <property type="entry name" value="Retrovirus_Pol_polyprotein"/>
</dbReference>
<dbReference type="Pfam" id="PF17921">
    <property type="entry name" value="Integrase_H2C2"/>
    <property type="match status" value="1"/>
</dbReference>
<dbReference type="GO" id="GO:0015074">
    <property type="term" value="P:DNA integration"/>
    <property type="evidence" value="ECO:0007669"/>
    <property type="project" value="InterPro"/>
</dbReference>
<reference evidence="4" key="1">
    <citation type="journal article" date="2023" name="G3 (Bethesda)">
        <title>Whole genome assemblies of Zophobas morio and Tenebrio molitor.</title>
        <authorList>
            <person name="Kaur S."/>
            <person name="Stinson S.A."/>
            <person name="diCenzo G.C."/>
        </authorList>
    </citation>
    <scope>NUCLEOTIDE SEQUENCE</scope>
    <source>
        <strain evidence="4">QUZm001</strain>
    </source>
</reference>
<dbReference type="GO" id="GO:0042575">
    <property type="term" value="C:DNA polymerase complex"/>
    <property type="evidence" value="ECO:0007669"/>
    <property type="project" value="UniProtKB-ARBA"/>
</dbReference>
<evidence type="ECO:0000313" key="4">
    <source>
        <dbReference type="EMBL" id="KAJ3646596.1"/>
    </source>
</evidence>
<dbReference type="GO" id="GO:0003676">
    <property type="term" value="F:nucleic acid binding"/>
    <property type="evidence" value="ECO:0007669"/>
    <property type="project" value="InterPro"/>
</dbReference>
<organism evidence="4 5">
    <name type="scientific">Zophobas morio</name>
    <dbReference type="NCBI Taxonomy" id="2755281"/>
    <lineage>
        <taxon>Eukaryota</taxon>
        <taxon>Metazoa</taxon>
        <taxon>Ecdysozoa</taxon>
        <taxon>Arthropoda</taxon>
        <taxon>Hexapoda</taxon>
        <taxon>Insecta</taxon>
        <taxon>Pterygota</taxon>
        <taxon>Neoptera</taxon>
        <taxon>Endopterygota</taxon>
        <taxon>Coleoptera</taxon>
        <taxon>Polyphaga</taxon>
        <taxon>Cucujiformia</taxon>
        <taxon>Tenebrionidae</taxon>
        <taxon>Zophobas</taxon>
    </lineage>
</organism>
<dbReference type="EMBL" id="JALNTZ010000007">
    <property type="protein sequence ID" value="KAJ3646596.1"/>
    <property type="molecule type" value="Genomic_DNA"/>
</dbReference>
<dbReference type="Pfam" id="PF17919">
    <property type="entry name" value="RT_RNaseH_2"/>
    <property type="match status" value="1"/>
</dbReference>
<dbReference type="InterPro" id="IPR036397">
    <property type="entry name" value="RNaseH_sf"/>
</dbReference>
<evidence type="ECO:0000256" key="1">
    <source>
        <dbReference type="ARBA" id="ARBA00012493"/>
    </source>
</evidence>
<dbReference type="InterPro" id="IPR012337">
    <property type="entry name" value="RNaseH-like_sf"/>
</dbReference>
<comment type="caution">
    <text evidence="4">The sequence shown here is derived from an EMBL/GenBank/DDBJ whole genome shotgun (WGS) entry which is preliminary data.</text>
</comment>
<dbReference type="PANTHER" id="PTHR37984">
    <property type="entry name" value="PROTEIN CBG26694"/>
    <property type="match status" value="1"/>
</dbReference>
<dbReference type="Pfam" id="PF00665">
    <property type="entry name" value="rve"/>
    <property type="match status" value="1"/>
</dbReference>
<gene>
    <name evidence="4" type="ORF">Zmor_024177</name>
</gene>
<name>A0AA38M7T8_9CUCU</name>
<proteinExistence type="predicted"/>
<dbReference type="SUPFAM" id="SSF53098">
    <property type="entry name" value="Ribonuclease H-like"/>
    <property type="match status" value="1"/>
</dbReference>
<dbReference type="Proteomes" id="UP001168821">
    <property type="component" value="Unassembled WGS sequence"/>
</dbReference>
<evidence type="ECO:0000313" key="5">
    <source>
        <dbReference type="Proteomes" id="UP001168821"/>
    </source>
</evidence>
<dbReference type="InterPro" id="IPR041577">
    <property type="entry name" value="RT_RNaseH_2"/>
</dbReference>
<dbReference type="PROSITE" id="PS50994">
    <property type="entry name" value="INTEGRASE"/>
    <property type="match status" value="1"/>
</dbReference>
<dbReference type="EC" id="2.7.7.49" evidence="1"/>
<dbReference type="GO" id="GO:0003964">
    <property type="term" value="F:RNA-directed DNA polymerase activity"/>
    <property type="evidence" value="ECO:0007669"/>
    <property type="project" value="UniProtKB-EC"/>
</dbReference>
<dbReference type="InterPro" id="IPR041588">
    <property type="entry name" value="Integrase_H2C2"/>
</dbReference>
<dbReference type="InterPro" id="IPR001584">
    <property type="entry name" value="Integrase_cat-core"/>
</dbReference>
<dbReference type="Gene3D" id="1.10.340.70">
    <property type="match status" value="1"/>
</dbReference>
<feature type="domain" description="Integrase catalytic" evidence="3">
    <location>
        <begin position="353"/>
        <end position="510"/>
    </location>
</feature>
<dbReference type="AlphaFoldDB" id="A0AA38M7T8"/>
<dbReference type="InterPro" id="IPR043502">
    <property type="entry name" value="DNA/RNA_pol_sf"/>
</dbReference>
<keyword evidence="5" id="KW-1185">Reference proteome</keyword>
<evidence type="ECO:0000259" key="3">
    <source>
        <dbReference type="PROSITE" id="PS50994"/>
    </source>
</evidence>
<dbReference type="FunFam" id="1.10.340.70:FF:000001">
    <property type="entry name" value="Retrovirus-related Pol polyprotein from transposon gypsy-like Protein"/>
    <property type="match status" value="1"/>
</dbReference>